<evidence type="ECO:0000256" key="5">
    <source>
        <dbReference type="PROSITE-ProRule" id="PRU00042"/>
    </source>
</evidence>
<dbReference type="GO" id="GO:0000978">
    <property type="term" value="F:RNA polymerase II cis-regulatory region sequence-specific DNA binding"/>
    <property type="evidence" value="ECO:0007669"/>
    <property type="project" value="TreeGrafter"/>
</dbReference>
<dbReference type="Gene3D" id="3.30.160.60">
    <property type="entry name" value="Classic Zinc Finger"/>
    <property type="match status" value="4"/>
</dbReference>
<dbReference type="PANTHER" id="PTHR23235">
    <property type="entry name" value="KRUEPPEL-LIKE TRANSCRIPTION FACTOR"/>
    <property type="match status" value="1"/>
</dbReference>
<proteinExistence type="predicted"/>
<sequence length="678" mass="78089">MSTDTWITSHCELNHLIDTTPSSSSSSSLPSLFNVNYMQQFANAFSKLYSPETKSFSSIRFNDTHLHSNYLSQTIPINCITDQQQRQHHQLQHDNNTQTFHEIFQNFLKVYPQMDSLQKSSLQNHELSSDKYAEDLTINRGGQYDLNTSDFNCSNTTLGTLPSPSEKSSPYDSSLCYSQHLSIDMSKQQTDNQQIHHQQVKYIDVEDNEDFHNKSLFNKLHDEEKHPISNEMNTFHMLSEHTKLNKLSNLYTTVSNETVIDSVYSISDMIKQDYKSPTKKSSNQIPYPYQRFLKHHNDEQFNDEQHAINLSMKKTNSLKTVPLLKTEKINHNIEINDSLLTNSTVYEYYSKLMQINYFEWFKYLIYQSSQITGNSSTSSPIPHLLQTNHTYYSPNYKSFDVNSLSNNNNNPCSKDFQNMKNLSFHHSNEEASINPNIFKLDYSNNLSNLCSNEHTNLQFNNYQSVMLNRLSTITSTTSSLSSYLPLQSTKYGLQSMTKDTSNLKNGVCNIKSKGCSTTSILSKTANTKNVNQTLIVNGSNNYACKLCSKVYLQASALKMHVRTHTLPCRCTHCGKSFSRKWLLKGHERTHTGERPYSCSVCSRSFADRSNLRAHMQTHQREKRYSCPQCPRSFSRMSLLNKHMMQCNQSTELNNNTVIRKCDGHIMKTSSYCFPVKFT</sequence>
<dbReference type="SUPFAM" id="SSF57667">
    <property type="entry name" value="beta-beta-alpha zinc fingers"/>
    <property type="match status" value="2"/>
</dbReference>
<dbReference type="Pfam" id="PF00096">
    <property type="entry name" value="zf-C2H2"/>
    <property type="match status" value="3"/>
</dbReference>
<gene>
    <name evidence="7" type="ORF">MN116_004121</name>
</gene>
<evidence type="ECO:0000256" key="4">
    <source>
        <dbReference type="ARBA" id="ARBA00022833"/>
    </source>
</evidence>
<name>A0AAE2D7F7_SCHME</name>
<dbReference type="InterPro" id="IPR036236">
    <property type="entry name" value="Znf_C2H2_sf"/>
</dbReference>
<keyword evidence="4" id="KW-0862">Zinc</keyword>
<protein>
    <recommendedName>
        <fullName evidence="6">C2H2-type domain-containing protein</fullName>
    </recommendedName>
</protein>
<keyword evidence="3 5" id="KW-0863">Zinc-finger</keyword>
<keyword evidence="8" id="KW-1185">Reference proteome</keyword>
<dbReference type="FunFam" id="3.30.160.60:FF:000100">
    <property type="entry name" value="Zinc finger 45-like"/>
    <property type="match status" value="2"/>
</dbReference>
<dbReference type="AlphaFoldDB" id="A0AAE2D7F7"/>
<evidence type="ECO:0000256" key="1">
    <source>
        <dbReference type="ARBA" id="ARBA00022723"/>
    </source>
</evidence>
<evidence type="ECO:0000313" key="7">
    <source>
        <dbReference type="EMBL" id="KAK4472915.1"/>
    </source>
</evidence>
<feature type="domain" description="C2H2-type" evidence="6">
    <location>
        <begin position="596"/>
        <end position="623"/>
    </location>
</feature>
<evidence type="ECO:0000313" key="8">
    <source>
        <dbReference type="Proteomes" id="UP001292079"/>
    </source>
</evidence>
<dbReference type="EMBL" id="JALJAT010000002">
    <property type="protein sequence ID" value="KAK4472915.1"/>
    <property type="molecule type" value="Genomic_DNA"/>
</dbReference>
<dbReference type="GO" id="GO:0000981">
    <property type="term" value="F:DNA-binding transcription factor activity, RNA polymerase II-specific"/>
    <property type="evidence" value="ECO:0007669"/>
    <property type="project" value="TreeGrafter"/>
</dbReference>
<accession>A0AAE2D7F7</accession>
<dbReference type="GO" id="GO:0008270">
    <property type="term" value="F:zinc ion binding"/>
    <property type="evidence" value="ECO:0007669"/>
    <property type="project" value="UniProtKB-KW"/>
</dbReference>
<evidence type="ECO:0000256" key="3">
    <source>
        <dbReference type="ARBA" id="ARBA00022771"/>
    </source>
</evidence>
<feature type="domain" description="C2H2-type" evidence="6">
    <location>
        <begin position="542"/>
        <end position="565"/>
    </location>
</feature>
<dbReference type="Proteomes" id="UP001292079">
    <property type="component" value="Unassembled WGS sequence"/>
</dbReference>
<evidence type="ECO:0000259" key="6">
    <source>
        <dbReference type="PROSITE" id="PS50157"/>
    </source>
</evidence>
<dbReference type="InterPro" id="IPR013087">
    <property type="entry name" value="Znf_C2H2_type"/>
</dbReference>
<dbReference type="FunFam" id="3.30.160.60:FF:000693">
    <property type="entry name" value="Snail family zinc finger 1a"/>
    <property type="match status" value="1"/>
</dbReference>
<dbReference type="PROSITE" id="PS00028">
    <property type="entry name" value="ZINC_FINGER_C2H2_1"/>
    <property type="match status" value="2"/>
</dbReference>
<keyword evidence="1" id="KW-0479">Metal-binding</keyword>
<keyword evidence="2" id="KW-0677">Repeat</keyword>
<reference evidence="7" key="1">
    <citation type="submission" date="2022-04" db="EMBL/GenBank/DDBJ databases">
        <authorList>
            <person name="Xu L."/>
            <person name="Lv Z."/>
        </authorList>
    </citation>
    <scope>NUCLEOTIDE SEQUENCE</scope>
    <source>
        <strain evidence="7">LV_2022a</strain>
    </source>
</reference>
<dbReference type="SMART" id="SM00355">
    <property type="entry name" value="ZnF_C2H2"/>
    <property type="match status" value="4"/>
</dbReference>
<organism evidence="7 8">
    <name type="scientific">Schistosoma mekongi</name>
    <name type="common">Parasitic worm</name>
    <dbReference type="NCBI Taxonomy" id="38744"/>
    <lineage>
        <taxon>Eukaryota</taxon>
        <taxon>Metazoa</taxon>
        <taxon>Spiralia</taxon>
        <taxon>Lophotrochozoa</taxon>
        <taxon>Platyhelminthes</taxon>
        <taxon>Trematoda</taxon>
        <taxon>Digenea</taxon>
        <taxon>Strigeidida</taxon>
        <taxon>Schistosomatoidea</taxon>
        <taxon>Schistosomatidae</taxon>
        <taxon>Schistosoma</taxon>
    </lineage>
</organism>
<dbReference type="PANTHER" id="PTHR23235:SF120">
    <property type="entry name" value="KRUPPEL-LIKE FACTOR 15"/>
    <property type="match status" value="1"/>
</dbReference>
<reference evidence="7" key="2">
    <citation type="journal article" date="2023" name="Infect Dis Poverty">
        <title>Chromosome-scale genome of the human blood fluke Schistosoma mekongi and its implications for public health.</title>
        <authorList>
            <person name="Zhou M."/>
            <person name="Xu L."/>
            <person name="Xu D."/>
            <person name="Chen W."/>
            <person name="Khan J."/>
            <person name="Hu Y."/>
            <person name="Huang H."/>
            <person name="Wei H."/>
            <person name="Zhang Y."/>
            <person name="Chusongsang P."/>
            <person name="Tanasarnprasert K."/>
            <person name="Hu X."/>
            <person name="Limpanont Y."/>
            <person name="Lv Z."/>
        </authorList>
    </citation>
    <scope>NUCLEOTIDE SEQUENCE</scope>
    <source>
        <strain evidence="7">LV_2022a</strain>
    </source>
</reference>
<feature type="domain" description="C2H2-type" evidence="6">
    <location>
        <begin position="624"/>
        <end position="653"/>
    </location>
</feature>
<dbReference type="PROSITE" id="PS50157">
    <property type="entry name" value="ZINC_FINGER_C2H2_2"/>
    <property type="match status" value="4"/>
</dbReference>
<evidence type="ECO:0000256" key="2">
    <source>
        <dbReference type="ARBA" id="ARBA00022737"/>
    </source>
</evidence>
<comment type="caution">
    <text evidence="7">The sequence shown here is derived from an EMBL/GenBank/DDBJ whole genome shotgun (WGS) entry which is preliminary data.</text>
</comment>
<feature type="domain" description="C2H2-type" evidence="6">
    <location>
        <begin position="568"/>
        <end position="595"/>
    </location>
</feature>